<gene>
    <name evidence="2" type="ORF">CCON33237_0067</name>
</gene>
<dbReference type="GeneID" id="28661731"/>
<dbReference type="KEGG" id="ccoc:CCON33237_0067"/>
<protein>
    <submittedName>
        <fullName evidence="2">Putative disulfide bond formation protein, DsbB family</fullName>
    </submittedName>
</protein>
<sequence length="297" mass="34238">MKKIIFFIALVSLAFGFSFDMDSKNGAIQNIKELGLKDTLTLNLQNDNAITGADYDEGKKQFALVSNDNEFYIADENLKPLSYAKHDRHFIMEMEATVGATWYKKELGMISYNKTFVFYEPASNLSKDEQNSQWRHLLAGYDAWKLNDLGNKGRFSTIRSKQQYILGWDYLESENKFFTASVPNDVRDYWSVAIFDGDDKMILEEFVPKAGANLQLKEGRNLNNYYITGIDVEPDALYLLSKNFSTILKLNLTTKEIDEAFSFSGVNNPRALAIKDNKFYIFSREDKENKVFIFEMK</sequence>
<organism evidence="2 3">
    <name type="scientific">Campylobacter concisus</name>
    <dbReference type="NCBI Taxonomy" id="199"/>
    <lineage>
        <taxon>Bacteria</taxon>
        <taxon>Pseudomonadati</taxon>
        <taxon>Campylobacterota</taxon>
        <taxon>Epsilonproteobacteria</taxon>
        <taxon>Campylobacterales</taxon>
        <taxon>Campylobacteraceae</taxon>
        <taxon>Campylobacter</taxon>
    </lineage>
</organism>
<dbReference type="RefSeq" id="WP_054195902.1">
    <property type="nucleotide sequence ID" value="NZ_CABMKQ010000025.1"/>
</dbReference>
<keyword evidence="1" id="KW-0732">Signal</keyword>
<dbReference type="EMBL" id="CP012541">
    <property type="protein sequence ID" value="ALF46795.1"/>
    <property type="molecule type" value="Genomic_DNA"/>
</dbReference>
<evidence type="ECO:0000313" key="3">
    <source>
        <dbReference type="Proteomes" id="UP000066049"/>
    </source>
</evidence>
<dbReference type="AlphaFoldDB" id="A0A0M4SRT4"/>
<accession>A0A0M4SRT4</accession>
<evidence type="ECO:0000313" key="2">
    <source>
        <dbReference type="EMBL" id="ALF46795.1"/>
    </source>
</evidence>
<dbReference type="Proteomes" id="UP000066049">
    <property type="component" value="Chromosome"/>
</dbReference>
<dbReference type="PATRIC" id="fig|199.248.peg.78"/>
<evidence type="ECO:0000256" key="1">
    <source>
        <dbReference type="SAM" id="SignalP"/>
    </source>
</evidence>
<feature type="chain" id="PRO_5005801703" evidence="1">
    <location>
        <begin position="21"/>
        <end position="297"/>
    </location>
</feature>
<feature type="signal peptide" evidence="1">
    <location>
        <begin position="1"/>
        <end position="20"/>
    </location>
</feature>
<name>A0A0M4SRT4_9BACT</name>
<proteinExistence type="predicted"/>
<reference evidence="3" key="1">
    <citation type="submission" date="2015-08" db="EMBL/GenBank/DDBJ databases">
        <title>Comparative genomics of the Campylobacter concisus group.</title>
        <authorList>
            <person name="Miller W.G."/>
            <person name="Yee E."/>
            <person name="Chapman M.H."/>
            <person name="Huynh S."/>
            <person name="Bono J.L."/>
            <person name="On S.L.W."/>
            <person name="St Leger J."/>
            <person name="Foster G."/>
            <person name="Parker C.T."/>
        </authorList>
    </citation>
    <scope>NUCLEOTIDE SEQUENCE [LARGE SCALE GENOMIC DNA]</scope>
    <source>
        <strain evidence="3">ATCC 33237</strain>
    </source>
</reference>